<evidence type="ECO:0000256" key="1">
    <source>
        <dbReference type="SAM" id="MobiDB-lite"/>
    </source>
</evidence>
<feature type="region of interest" description="Disordered" evidence="1">
    <location>
        <begin position="1"/>
        <end position="25"/>
    </location>
</feature>
<evidence type="ECO:0000313" key="2">
    <source>
        <dbReference type="EMBL" id="KAK5987423.1"/>
    </source>
</evidence>
<comment type="caution">
    <text evidence="2">The sequence shown here is derived from an EMBL/GenBank/DDBJ whole genome shotgun (WGS) entry which is preliminary data.</text>
</comment>
<feature type="compositionally biased region" description="Basic residues" evidence="1">
    <location>
        <begin position="11"/>
        <end position="24"/>
    </location>
</feature>
<feature type="compositionally biased region" description="Polar residues" evidence="1">
    <location>
        <begin position="169"/>
        <end position="199"/>
    </location>
</feature>
<feature type="region of interest" description="Disordered" evidence="1">
    <location>
        <begin position="52"/>
        <end position="249"/>
    </location>
</feature>
<protein>
    <submittedName>
        <fullName evidence="2">Uncharacterized protein</fullName>
    </submittedName>
</protein>
<organism evidence="2 3">
    <name type="scientific">Cladobotryum mycophilum</name>
    <dbReference type="NCBI Taxonomy" id="491253"/>
    <lineage>
        <taxon>Eukaryota</taxon>
        <taxon>Fungi</taxon>
        <taxon>Dikarya</taxon>
        <taxon>Ascomycota</taxon>
        <taxon>Pezizomycotina</taxon>
        <taxon>Sordariomycetes</taxon>
        <taxon>Hypocreomycetidae</taxon>
        <taxon>Hypocreales</taxon>
        <taxon>Hypocreaceae</taxon>
        <taxon>Cladobotryum</taxon>
    </lineage>
</organism>
<reference evidence="2 3" key="1">
    <citation type="submission" date="2024-01" db="EMBL/GenBank/DDBJ databases">
        <title>Complete genome of Cladobotryum mycophilum ATHUM6906.</title>
        <authorList>
            <person name="Christinaki A.C."/>
            <person name="Myridakis A.I."/>
            <person name="Kouvelis V.N."/>
        </authorList>
    </citation>
    <scope>NUCLEOTIDE SEQUENCE [LARGE SCALE GENOMIC DNA]</scope>
    <source>
        <strain evidence="2 3">ATHUM6906</strain>
    </source>
</reference>
<keyword evidence="3" id="KW-1185">Reference proteome</keyword>
<gene>
    <name evidence="2" type="ORF">PT974_11550</name>
</gene>
<dbReference type="EMBL" id="JAVFKD010000016">
    <property type="protein sequence ID" value="KAK5987423.1"/>
    <property type="molecule type" value="Genomic_DNA"/>
</dbReference>
<dbReference type="Proteomes" id="UP001338125">
    <property type="component" value="Unassembled WGS sequence"/>
</dbReference>
<feature type="compositionally biased region" description="Low complexity" evidence="1">
    <location>
        <begin position="221"/>
        <end position="238"/>
    </location>
</feature>
<evidence type="ECO:0000313" key="3">
    <source>
        <dbReference type="Proteomes" id="UP001338125"/>
    </source>
</evidence>
<name>A0ABR0S5J1_9HYPO</name>
<proteinExistence type="predicted"/>
<accession>A0ABR0S5J1</accession>
<sequence length="262" mass="27165">MTSSSAGLDGHHHHHPHHRQHRQHHVDVNPLAQTGAQAAVAVNDAVVSAFAASAASVEASGKPSEHAPAQRPATESNPDPSAGAPQPPPNLSSPVDEPSQASASDPKPTAPDASATTTAAALSSSSAAQTPTRELLQSATGEKTADAASSSKRPSTPPPNSTNTITMSKTAQNPPVTPTAHTSYFDNANSNAKTNNYTDVTMPDAPDSNAAVSTAEAPAHQQTDPVQMQQQKQQLAVQIPPPSNTHHRPLIHPRRLLISTHI</sequence>
<feature type="compositionally biased region" description="Low complexity" evidence="1">
    <location>
        <begin position="101"/>
        <end position="132"/>
    </location>
</feature>